<organism evidence="1 2">
    <name type="scientific">Mycolicibacterium aurum</name>
    <name type="common">Mycobacterium aurum</name>
    <dbReference type="NCBI Taxonomy" id="1791"/>
    <lineage>
        <taxon>Bacteria</taxon>
        <taxon>Bacillati</taxon>
        <taxon>Actinomycetota</taxon>
        <taxon>Actinomycetes</taxon>
        <taxon>Mycobacteriales</taxon>
        <taxon>Mycobacteriaceae</taxon>
        <taxon>Mycolicibacterium</taxon>
    </lineage>
</organism>
<accession>A0A3S4VGX2</accession>
<proteinExistence type="predicted"/>
<name>A0A3S4VGX2_MYCAU</name>
<keyword evidence="2" id="KW-1185">Reference proteome</keyword>
<dbReference type="Proteomes" id="UP000279306">
    <property type="component" value="Chromosome"/>
</dbReference>
<dbReference type="OrthoDB" id="4725120at2"/>
<dbReference type="KEGG" id="mauu:NCTC10437_00313"/>
<dbReference type="AlphaFoldDB" id="A0A3S4VGX2"/>
<sequence>MFTELSGQMKLLVRHVHALHIPAELRARIALDVTVRHPRVRDEADVVFHLRSVTLQPVDLRPGPANDRPWVPPFDEAVAFAHPHW</sequence>
<protein>
    <submittedName>
        <fullName evidence="1">Uncharacterized protein</fullName>
    </submittedName>
</protein>
<dbReference type="RefSeq" id="WP_126316472.1">
    <property type="nucleotide sequence ID" value="NZ_JACKRV010000023.1"/>
</dbReference>
<evidence type="ECO:0000313" key="2">
    <source>
        <dbReference type="Proteomes" id="UP000279306"/>
    </source>
</evidence>
<dbReference type="EMBL" id="LR134356">
    <property type="protein sequence ID" value="VEG51206.1"/>
    <property type="molecule type" value="Genomic_DNA"/>
</dbReference>
<reference evidence="1 2" key="1">
    <citation type="submission" date="2018-12" db="EMBL/GenBank/DDBJ databases">
        <authorList>
            <consortium name="Pathogen Informatics"/>
        </authorList>
    </citation>
    <scope>NUCLEOTIDE SEQUENCE [LARGE SCALE GENOMIC DNA]</scope>
    <source>
        <strain evidence="1 2">NCTC10437</strain>
    </source>
</reference>
<evidence type="ECO:0000313" key="1">
    <source>
        <dbReference type="EMBL" id="VEG51206.1"/>
    </source>
</evidence>
<gene>
    <name evidence="1" type="ORF">NCTC10437_00313</name>
</gene>